<feature type="signal peptide" evidence="1">
    <location>
        <begin position="1"/>
        <end position="20"/>
    </location>
</feature>
<sequence length="205" mass="23954">MAKGYLILAIMLLLSLQANAQAPVTVVDSKNTRYQMQREVVTRWNRFNPKWYFVLFHNKYRKGEDRRNMLQLAPTMATLWANRDMAQKQEESTDAVYRQEMFKGADRSLNKGYLLLYKNKIDELNGQLSLLHLEAVKAGVKADMLLKLMEHRERINTDIGLTIDSYEDDAAKGESFQGYLKDLTELRGYYRRIITLFNTTNKLTE</sequence>
<evidence type="ECO:0000256" key="1">
    <source>
        <dbReference type="SAM" id="SignalP"/>
    </source>
</evidence>
<proteinExistence type="predicted"/>
<dbReference type="OrthoDB" id="849632at2"/>
<organism evidence="2 3">
    <name type="scientific">Pontibacter akesuensis</name>
    <dbReference type="NCBI Taxonomy" id="388950"/>
    <lineage>
        <taxon>Bacteria</taxon>
        <taxon>Pseudomonadati</taxon>
        <taxon>Bacteroidota</taxon>
        <taxon>Cytophagia</taxon>
        <taxon>Cytophagales</taxon>
        <taxon>Hymenobacteraceae</taxon>
        <taxon>Pontibacter</taxon>
    </lineage>
</organism>
<dbReference type="EMBL" id="FPCA01000007">
    <property type="protein sequence ID" value="SFU99263.1"/>
    <property type="molecule type" value="Genomic_DNA"/>
</dbReference>
<dbReference type="Proteomes" id="UP000182491">
    <property type="component" value="Unassembled WGS sequence"/>
</dbReference>
<protein>
    <recommendedName>
        <fullName evidence="4">DUF5045 domain-containing protein</fullName>
    </recommendedName>
</protein>
<dbReference type="AlphaFoldDB" id="A0A1I7KP94"/>
<evidence type="ECO:0000313" key="2">
    <source>
        <dbReference type="EMBL" id="SFU99263.1"/>
    </source>
</evidence>
<feature type="chain" id="PRO_5010246137" description="DUF5045 domain-containing protein" evidence="1">
    <location>
        <begin position="21"/>
        <end position="205"/>
    </location>
</feature>
<keyword evidence="1" id="KW-0732">Signal</keyword>
<keyword evidence="3" id="KW-1185">Reference proteome</keyword>
<reference evidence="3" key="1">
    <citation type="submission" date="2016-10" db="EMBL/GenBank/DDBJ databases">
        <authorList>
            <person name="Varghese N."/>
        </authorList>
    </citation>
    <scope>NUCLEOTIDE SEQUENCE [LARGE SCALE GENOMIC DNA]</scope>
    <source>
        <strain evidence="3">DSM 18820</strain>
    </source>
</reference>
<name>A0A1I7KP94_9BACT</name>
<evidence type="ECO:0008006" key="4">
    <source>
        <dbReference type="Google" id="ProtNLM"/>
    </source>
</evidence>
<accession>A0A1I7KP94</accession>
<dbReference type="STRING" id="388950.GCA_001611675_04123"/>
<dbReference type="RefSeq" id="WP_068840339.1">
    <property type="nucleotide sequence ID" value="NZ_BMXC01000008.1"/>
</dbReference>
<evidence type="ECO:0000313" key="3">
    <source>
        <dbReference type="Proteomes" id="UP000182491"/>
    </source>
</evidence>
<gene>
    <name evidence="2" type="ORF">SAMN04487941_3938</name>
</gene>